<dbReference type="PANTHER" id="PTHR38042">
    <property type="entry name" value="UROPORPHYRINOGEN-III SYNTHASE, CHLOROPLASTIC"/>
    <property type="match status" value="1"/>
</dbReference>
<organism evidence="11 12">
    <name type="scientific">Faunimonas pinastri</name>
    <dbReference type="NCBI Taxonomy" id="1855383"/>
    <lineage>
        <taxon>Bacteria</taxon>
        <taxon>Pseudomonadati</taxon>
        <taxon>Pseudomonadota</taxon>
        <taxon>Alphaproteobacteria</taxon>
        <taxon>Hyphomicrobiales</taxon>
        <taxon>Afifellaceae</taxon>
        <taxon>Faunimonas</taxon>
    </lineage>
</organism>
<dbReference type="GO" id="GO:0004852">
    <property type="term" value="F:uroporphyrinogen-III synthase activity"/>
    <property type="evidence" value="ECO:0007669"/>
    <property type="project" value="UniProtKB-UniRule"/>
</dbReference>
<dbReference type="Pfam" id="PF02602">
    <property type="entry name" value="HEM4"/>
    <property type="match status" value="1"/>
</dbReference>
<dbReference type="SUPFAM" id="SSF69618">
    <property type="entry name" value="HemD-like"/>
    <property type="match status" value="1"/>
</dbReference>
<dbReference type="Proteomes" id="UP000199647">
    <property type="component" value="Unassembled WGS sequence"/>
</dbReference>
<dbReference type="Gene3D" id="3.40.50.10090">
    <property type="match status" value="2"/>
</dbReference>
<comment type="catalytic activity">
    <reaction evidence="8 9">
        <text>hydroxymethylbilane = uroporphyrinogen III + H2O</text>
        <dbReference type="Rhea" id="RHEA:18965"/>
        <dbReference type="ChEBI" id="CHEBI:15377"/>
        <dbReference type="ChEBI" id="CHEBI:57308"/>
        <dbReference type="ChEBI" id="CHEBI:57845"/>
        <dbReference type="EC" id="4.2.1.75"/>
    </reaction>
</comment>
<comment type="function">
    <text evidence="6 9">Catalyzes cyclization of the linear tetrapyrrole, hydroxymethylbilane, to the macrocyclic uroporphyrinogen III.</text>
</comment>
<dbReference type="RefSeq" id="WP_092496725.1">
    <property type="nucleotide sequence ID" value="NZ_FOFG01000007.1"/>
</dbReference>
<dbReference type="EC" id="4.2.1.75" evidence="3 9"/>
<evidence type="ECO:0000256" key="8">
    <source>
        <dbReference type="ARBA" id="ARBA00048617"/>
    </source>
</evidence>
<dbReference type="STRING" id="1855383.SAMN05216548_107179"/>
<dbReference type="GO" id="GO:0006782">
    <property type="term" value="P:protoporphyrinogen IX biosynthetic process"/>
    <property type="evidence" value="ECO:0007669"/>
    <property type="project" value="UniProtKB-UniRule"/>
</dbReference>
<dbReference type="PANTHER" id="PTHR38042:SF1">
    <property type="entry name" value="UROPORPHYRINOGEN-III SYNTHASE, CHLOROPLASTIC"/>
    <property type="match status" value="1"/>
</dbReference>
<dbReference type="CDD" id="cd06578">
    <property type="entry name" value="HemD"/>
    <property type="match status" value="1"/>
</dbReference>
<sequence>MRLLITRPEPDATRTAEALAALGHEALVSPSLAVTLLPDVPLPRGRFQALIATSANALRALASHHERAMVLDLPIFTVGDQSTRQAQEAGFANAVSAEGAVDELVAMVSSRLKPEGGPILYLAGETQAGDPAGQLEAAGFAVQTWVLYQTEPVVRLSPEATLALRSGHIDGVLLYSRKSATAFALALRGGRLSPLPENTAIYCISEAAAEPVRRHARGPVLVAERPDGAHLFALLTAPEG</sequence>
<dbReference type="OrthoDB" id="7163809at2"/>
<dbReference type="InterPro" id="IPR036108">
    <property type="entry name" value="4pyrrol_syn_uPrphyn_synt_sf"/>
</dbReference>
<dbReference type="AlphaFoldDB" id="A0A1H9IR18"/>
<name>A0A1H9IR18_9HYPH</name>
<accession>A0A1H9IR18</accession>
<comment type="pathway">
    <text evidence="1 9">Porphyrin-containing compound metabolism; protoporphyrin-IX biosynthesis; coproporphyrinogen-III from 5-aminolevulinate: step 3/4.</text>
</comment>
<reference evidence="11 12" key="1">
    <citation type="submission" date="2016-10" db="EMBL/GenBank/DDBJ databases">
        <authorList>
            <person name="de Groot N.N."/>
        </authorList>
    </citation>
    <scope>NUCLEOTIDE SEQUENCE [LARGE SCALE GENOMIC DNA]</scope>
    <source>
        <strain evidence="11 12">A52C2</strain>
    </source>
</reference>
<feature type="domain" description="Tetrapyrrole biosynthesis uroporphyrinogen III synthase" evidence="10">
    <location>
        <begin position="14"/>
        <end position="232"/>
    </location>
</feature>
<keyword evidence="12" id="KW-1185">Reference proteome</keyword>
<evidence type="ECO:0000313" key="11">
    <source>
        <dbReference type="EMBL" id="SEQ76942.1"/>
    </source>
</evidence>
<evidence type="ECO:0000256" key="7">
    <source>
        <dbReference type="ARBA" id="ARBA00040167"/>
    </source>
</evidence>
<proteinExistence type="inferred from homology"/>
<evidence type="ECO:0000259" key="10">
    <source>
        <dbReference type="Pfam" id="PF02602"/>
    </source>
</evidence>
<comment type="similarity">
    <text evidence="2 9">Belongs to the uroporphyrinogen-III synthase family.</text>
</comment>
<keyword evidence="5 9" id="KW-0627">Porphyrin biosynthesis</keyword>
<gene>
    <name evidence="11" type="ORF">SAMN05216548_107179</name>
</gene>
<evidence type="ECO:0000256" key="3">
    <source>
        <dbReference type="ARBA" id="ARBA00013109"/>
    </source>
</evidence>
<dbReference type="GO" id="GO:0006780">
    <property type="term" value="P:uroporphyrinogen III biosynthetic process"/>
    <property type="evidence" value="ECO:0007669"/>
    <property type="project" value="UniProtKB-UniRule"/>
</dbReference>
<dbReference type="InterPro" id="IPR003754">
    <property type="entry name" value="4pyrrol_synth_uPrphyn_synth"/>
</dbReference>
<dbReference type="InterPro" id="IPR039793">
    <property type="entry name" value="UROS/Hem4"/>
</dbReference>
<evidence type="ECO:0000256" key="5">
    <source>
        <dbReference type="ARBA" id="ARBA00023244"/>
    </source>
</evidence>
<evidence type="ECO:0000256" key="1">
    <source>
        <dbReference type="ARBA" id="ARBA00004772"/>
    </source>
</evidence>
<protein>
    <recommendedName>
        <fullName evidence="7 9">Uroporphyrinogen-III synthase</fullName>
        <ecNumber evidence="3 9">4.2.1.75</ecNumber>
    </recommendedName>
</protein>
<evidence type="ECO:0000256" key="9">
    <source>
        <dbReference type="RuleBase" id="RU366031"/>
    </source>
</evidence>
<dbReference type="EMBL" id="FOFG01000007">
    <property type="protein sequence ID" value="SEQ76942.1"/>
    <property type="molecule type" value="Genomic_DNA"/>
</dbReference>
<evidence type="ECO:0000256" key="6">
    <source>
        <dbReference type="ARBA" id="ARBA00037589"/>
    </source>
</evidence>
<evidence type="ECO:0000313" key="12">
    <source>
        <dbReference type="Proteomes" id="UP000199647"/>
    </source>
</evidence>
<evidence type="ECO:0000256" key="2">
    <source>
        <dbReference type="ARBA" id="ARBA00008133"/>
    </source>
</evidence>
<keyword evidence="4 9" id="KW-0456">Lyase</keyword>
<evidence type="ECO:0000256" key="4">
    <source>
        <dbReference type="ARBA" id="ARBA00023239"/>
    </source>
</evidence>